<dbReference type="InterPro" id="IPR016024">
    <property type="entry name" value="ARM-type_fold"/>
</dbReference>
<keyword evidence="3" id="KW-0472">Membrane</keyword>
<dbReference type="SUPFAM" id="SSF48371">
    <property type="entry name" value="ARM repeat"/>
    <property type="match status" value="1"/>
</dbReference>
<proteinExistence type="predicted"/>
<dbReference type="PANTHER" id="PTHR46710:SF11">
    <property type="entry name" value="ARMADILLO BTB ARABIDOPSIS PROTEIN 1"/>
    <property type="match status" value="1"/>
</dbReference>
<keyword evidence="3" id="KW-1133">Transmembrane helix</keyword>
<sequence>MAIPVVPYTMVKLSRAVSKKQRTIRCQCLECDSSGKYKRSLFKKISNFSTWSNLTLVLLWVVIIFLIYYTKNMSREVHIAQRGAITPLIKTLQSSDEQVVEMSAFALGRLAQDTHNQAGIGQRGGIISLLNLLDENLADFIKAGGIQRLQDDNFTVQPTRDCVVRTLKRLDNKIHGPALNQLLYLMRTTEKTIQRRIDLALAHICDPKDGKLISLITMHERADILLETFNRIEKLLPVHQRTQLLPHPPMATGKKTSFFQV</sequence>
<dbReference type="AlphaFoldDB" id="A0A816KXC7"/>
<dbReference type="EMBL" id="HG994369">
    <property type="protein sequence ID" value="CAF1927136.1"/>
    <property type="molecule type" value="Genomic_DNA"/>
</dbReference>
<dbReference type="Proteomes" id="UP001295469">
    <property type="component" value="Chromosome C05"/>
</dbReference>
<accession>A0A816KXC7</accession>
<feature type="repeat" description="ARM" evidence="2">
    <location>
        <begin position="83"/>
        <end position="125"/>
    </location>
</feature>
<evidence type="ECO:0000313" key="4">
    <source>
        <dbReference type="EMBL" id="CAF1927136.1"/>
    </source>
</evidence>
<keyword evidence="3" id="KW-0812">Transmembrane</keyword>
<protein>
    <submittedName>
        <fullName evidence="4">(rape) hypothetical protein</fullName>
    </submittedName>
</protein>
<reference evidence="4" key="1">
    <citation type="submission" date="2021-01" db="EMBL/GenBank/DDBJ databases">
        <authorList>
            <consortium name="Genoscope - CEA"/>
            <person name="William W."/>
        </authorList>
    </citation>
    <scope>NUCLEOTIDE SEQUENCE</scope>
</reference>
<gene>
    <name evidence="4" type="ORF">DARMORV10_C05P18870.1</name>
</gene>
<dbReference type="PROSITE" id="PS50176">
    <property type="entry name" value="ARM_REPEAT"/>
    <property type="match status" value="1"/>
</dbReference>
<dbReference type="InterPro" id="IPR000225">
    <property type="entry name" value="Armadillo"/>
</dbReference>
<evidence type="ECO:0000256" key="3">
    <source>
        <dbReference type="SAM" id="Phobius"/>
    </source>
</evidence>
<feature type="transmembrane region" description="Helical" evidence="3">
    <location>
        <begin position="48"/>
        <end position="69"/>
    </location>
</feature>
<name>A0A816KXC7_BRANA</name>
<keyword evidence="1" id="KW-0677">Repeat</keyword>
<organism evidence="4">
    <name type="scientific">Brassica napus</name>
    <name type="common">Rape</name>
    <dbReference type="NCBI Taxonomy" id="3708"/>
    <lineage>
        <taxon>Eukaryota</taxon>
        <taxon>Viridiplantae</taxon>
        <taxon>Streptophyta</taxon>
        <taxon>Embryophyta</taxon>
        <taxon>Tracheophyta</taxon>
        <taxon>Spermatophyta</taxon>
        <taxon>Magnoliopsida</taxon>
        <taxon>eudicotyledons</taxon>
        <taxon>Gunneridae</taxon>
        <taxon>Pentapetalae</taxon>
        <taxon>rosids</taxon>
        <taxon>malvids</taxon>
        <taxon>Brassicales</taxon>
        <taxon>Brassicaceae</taxon>
        <taxon>Brassiceae</taxon>
        <taxon>Brassica</taxon>
    </lineage>
</organism>
<evidence type="ECO:0000256" key="1">
    <source>
        <dbReference type="ARBA" id="ARBA00022737"/>
    </source>
</evidence>
<dbReference type="InterPro" id="IPR011989">
    <property type="entry name" value="ARM-like"/>
</dbReference>
<dbReference type="PANTHER" id="PTHR46710">
    <property type="entry name" value="ARM REPEAT PROTEIN INTERACTING WITH ABF2"/>
    <property type="match status" value="1"/>
</dbReference>
<dbReference type="InterPro" id="IPR044282">
    <property type="entry name" value="ABAP1/ARIA"/>
</dbReference>
<dbReference type="Gene3D" id="1.25.10.10">
    <property type="entry name" value="Leucine-rich Repeat Variant"/>
    <property type="match status" value="1"/>
</dbReference>
<evidence type="ECO:0000256" key="2">
    <source>
        <dbReference type="PROSITE-ProRule" id="PRU00259"/>
    </source>
</evidence>